<sequence>MVRSETITRPDVLRFAPPFKGEPGPDSAQFWADYNSSKLGLGLNLAAPGGREVGLALAEWADVVIEAFTPGVMARFGLAYEDLVAVHPDLIMLSTCMNGQDGPRATFAGYGTVMAPMSGFSNLTGWPDRAPSTPYGAYTDFVCQRICATALIAAIDHHRRTGEGQHLDVAQYEGALQFLAPWLLDVELNGRLAERDGNRSPWAAPHGVFRCLDGAWPEGGGEGVRERWVAIAAETEGQWDALRAAIRMPELDDPRFASLAARKANEDELETIVAAFTATRTREEVVALLQPDVVAAPVNDPYDLLEDPQLLHRGYLVELEHTVMGPVRYQGPEATLSATPMTLSKAAPALGEDTRHVLGELLGYSESEIDELVAAGTVEVFAP</sequence>
<dbReference type="Proteomes" id="UP001501079">
    <property type="component" value="Unassembled WGS sequence"/>
</dbReference>
<evidence type="ECO:0000256" key="1">
    <source>
        <dbReference type="ARBA" id="ARBA00022679"/>
    </source>
</evidence>
<comment type="caution">
    <text evidence="2">The sequence shown here is derived from an EMBL/GenBank/DDBJ whole genome shotgun (WGS) entry which is preliminary data.</text>
</comment>
<reference evidence="3" key="1">
    <citation type="journal article" date="2019" name="Int. J. Syst. Evol. Microbiol.">
        <title>The Global Catalogue of Microorganisms (GCM) 10K type strain sequencing project: providing services to taxonomists for standard genome sequencing and annotation.</title>
        <authorList>
            <consortium name="The Broad Institute Genomics Platform"/>
            <consortium name="The Broad Institute Genome Sequencing Center for Infectious Disease"/>
            <person name="Wu L."/>
            <person name="Ma J."/>
        </authorList>
    </citation>
    <scope>NUCLEOTIDE SEQUENCE [LARGE SCALE GENOMIC DNA]</scope>
    <source>
        <strain evidence="3">JCM 17591</strain>
    </source>
</reference>
<dbReference type="InterPro" id="IPR003673">
    <property type="entry name" value="CoA-Trfase_fam_III"/>
</dbReference>
<evidence type="ECO:0000313" key="3">
    <source>
        <dbReference type="Proteomes" id="UP001501079"/>
    </source>
</evidence>
<gene>
    <name evidence="2" type="ORF">GCM10022287_16010</name>
</gene>
<dbReference type="Gene3D" id="3.30.1540.10">
    <property type="entry name" value="formyl-coa transferase, domain 3"/>
    <property type="match status" value="1"/>
</dbReference>
<organism evidence="2 3">
    <name type="scientific">Gryllotalpicola koreensis</name>
    <dbReference type="NCBI Taxonomy" id="993086"/>
    <lineage>
        <taxon>Bacteria</taxon>
        <taxon>Bacillati</taxon>
        <taxon>Actinomycetota</taxon>
        <taxon>Actinomycetes</taxon>
        <taxon>Micrococcales</taxon>
        <taxon>Microbacteriaceae</taxon>
        <taxon>Gryllotalpicola</taxon>
    </lineage>
</organism>
<keyword evidence="3" id="KW-1185">Reference proteome</keyword>
<keyword evidence="1" id="KW-0808">Transferase</keyword>
<dbReference type="EMBL" id="BAABBW010000002">
    <property type="protein sequence ID" value="GAA4173504.1"/>
    <property type="molecule type" value="Genomic_DNA"/>
</dbReference>
<dbReference type="InterPro" id="IPR050483">
    <property type="entry name" value="CoA-transferase_III_domain"/>
</dbReference>
<evidence type="ECO:0008006" key="4">
    <source>
        <dbReference type="Google" id="ProtNLM"/>
    </source>
</evidence>
<dbReference type="Gene3D" id="3.40.50.10540">
    <property type="entry name" value="Crotonobetainyl-coa:carnitine coa-transferase, domain 1"/>
    <property type="match status" value="1"/>
</dbReference>
<name>A0ABP7ZYJ9_9MICO</name>
<dbReference type="PANTHER" id="PTHR48207">
    <property type="entry name" value="SUCCINATE--HYDROXYMETHYLGLUTARATE COA-TRANSFERASE"/>
    <property type="match status" value="1"/>
</dbReference>
<dbReference type="SUPFAM" id="SSF89796">
    <property type="entry name" value="CoA-transferase family III (CaiB/BaiF)"/>
    <property type="match status" value="1"/>
</dbReference>
<dbReference type="PANTHER" id="PTHR48207:SF4">
    <property type="entry name" value="BLL6097 PROTEIN"/>
    <property type="match status" value="1"/>
</dbReference>
<dbReference type="Pfam" id="PF02515">
    <property type="entry name" value="CoA_transf_3"/>
    <property type="match status" value="1"/>
</dbReference>
<dbReference type="InterPro" id="IPR044855">
    <property type="entry name" value="CoA-Trfase_III_dom3_sf"/>
</dbReference>
<proteinExistence type="predicted"/>
<dbReference type="InterPro" id="IPR023606">
    <property type="entry name" value="CoA-Trfase_III_dom_1_sf"/>
</dbReference>
<evidence type="ECO:0000313" key="2">
    <source>
        <dbReference type="EMBL" id="GAA4173504.1"/>
    </source>
</evidence>
<accession>A0ABP7ZYJ9</accession>
<protein>
    <recommendedName>
        <fullName evidence="4">CoA transferase</fullName>
    </recommendedName>
</protein>